<evidence type="ECO:0000313" key="2">
    <source>
        <dbReference type="EMBL" id="CAI9916460.1"/>
    </source>
</evidence>
<dbReference type="EMBL" id="CAXDID020000367">
    <property type="protein sequence ID" value="CAL6082776.1"/>
    <property type="molecule type" value="Genomic_DNA"/>
</dbReference>
<evidence type="ECO:0000256" key="1">
    <source>
        <dbReference type="SAM" id="MobiDB-lite"/>
    </source>
</evidence>
<comment type="caution">
    <text evidence="2">The sequence shown here is derived from an EMBL/GenBank/DDBJ whole genome shotgun (WGS) entry which is preliminary data.</text>
</comment>
<sequence length="122" mass="13977">MKLRQQQQKKAGMKVEILEDNNTQNYYVEMRNSITQMPPIKKEQQSIDSLRNSVKIQVRKTSKSNKSRTSSVSNLDSLGSISSNRNSNSNSNRNSVSDTTQQVHKIKQAKPKLQTIEEQPVW</sequence>
<proteinExistence type="predicted"/>
<feature type="compositionally biased region" description="Low complexity" evidence="1">
    <location>
        <begin position="82"/>
        <end position="95"/>
    </location>
</feature>
<protein>
    <submittedName>
        <fullName evidence="3">Hypothetical_protein</fullName>
    </submittedName>
</protein>
<reference evidence="3 4" key="2">
    <citation type="submission" date="2024-07" db="EMBL/GenBank/DDBJ databases">
        <authorList>
            <person name="Akdeniz Z."/>
        </authorList>
    </citation>
    <scope>NUCLEOTIDE SEQUENCE [LARGE SCALE GENOMIC DNA]</scope>
</reference>
<feature type="compositionally biased region" description="Polar residues" evidence="1">
    <location>
        <begin position="46"/>
        <end position="55"/>
    </location>
</feature>
<organism evidence="2">
    <name type="scientific">Hexamita inflata</name>
    <dbReference type="NCBI Taxonomy" id="28002"/>
    <lineage>
        <taxon>Eukaryota</taxon>
        <taxon>Metamonada</taxon>
        <taxon>Diplomonadida</taxon>
        <taxon>Hexamitidae</taxon>
        <taxon>Hexamitinae</taxon>
        <taxon>Hexamita</taxon>
    </lineage>
</organism>
<feature type="region of interest" description="Disordered" evidence="1">
    <location>
        <begin position="37"/>
        <end position="122"/>
    </location>
</feature>
<feature type="compositionally biased region" description="Basic residues" evidence="1">
    <location>
        <begin position="57"/>
        <end position="66"/>
    </location>
</feature>
<reference evidence="2" key="1">
    <citation type="submission" date="2023-06" db="EMBL/GenBank/DDBJ databases">
        <authorList>
            <person name="Kurt Z."/>
        </authorList>
    </citation>
    <scope>NUCLEOTIDE SEQUENCE</scope>
</reference>
<keyword evidence="4" id="KW-1185">Reference proteome</keyword>
<evidence type="ECO:0000313" key="4">
    <source>
        <dbReference type="Proteomes" id="UP001642409"/>
    </source>
</evidence>
<name>A0AA86NBM8_9EUKA</name>
<dbReference type="Proteomes" id="UP001642409">
    <property type="component" value="Unassembled WGS sequence"/>
</dbReference>
<gene>
    <name evidence="2" type="ORF">HINF_LOCUS4105</name>
    <name evidence="3" type="ORF">HINF_LOCUS61407</name>
</gene>
<dbReference type="AlphaFoldDB" id="A0AA86NBM8"/>
<dbReference type="EMBL" id="CATOUU010000105">
    <property type="protein sequence ID" value="CAI9916460.1"/>
    <property type="molecule type" value="Genomic_DNA"/>
</dbReference>
<evidence type="ECO:0000313" key="3">
    <source>
        <dbReference type="EMBL" id="CAL6082776.1"/>
    </source>
</evidence>
<accession>A0AA86NBM8</accession>